<sequence length="196" mass="20884">MNDVPDSKPDMRNRSLRRRDALTGDERRAKSLAIATHGAEALAAEIPGKCVAGYHPIRSEADVGLLMALLEKAGAELALPAVIDRETIVFRAFRSGEELVAGGFGTRAPGEDAGEVDPDILLMPLSVFDEAGNRIGYGAGHYDRAIARLAARGRKPFLVGIAFDLQEVPSVPAEPHDVPLDAIITESGFGRTENGD</sequence>
<evidence type="ECO:0000256" key="3">
    <source>
        <dbReference type="ARBA" id="ARBA00022840"/>
    </source>
</evidence>
<dbReference type="EMBL" id="JACIDZ010000003">
    <property type="protein sequence ID" value="MBB4121528.1"/>
    <property type="molecule type" value="Genomic_DNA"/>
</dbReference>
<feature type="region of interest" description="Disordered" evidence="6">
    <location>
        <begin position="1"/>
        <end position="22"/>
    </location>
</feature>
<dbReference type="NCBIfam" id="TIGR02727">
    <property type="entry name" value="MTHFS_bact"/>
    <property type="match status" value="1"/>
</dbReference>
<keyword evidence="5" id="KW-0460">Magnesium</keyword>
<dbReference type="AlphaFoldDB" id="A0A7W6KI29"/>
<dbReference type="Gene3D" id="3.40.50.10420">
    <property type="entry name" value="NagB/RpiA/CoA transferase-like"/>
    <property type="match status" value="1"/>
</dbReference>
<comment type="caution">
    <text evidence="7">The sequence shown here is derived from an EMBL/GenBank/DDBJ whole genome shotgun (WGS) entry which is preliminary data.</text>
</comment>
<keyword evidence="2 4" id="KW-0547">Nucleotide-binding</keyword>
<evidence type="ECO:0000256" key="1">
    <source>
        <dbReference type="ARBA" id="ARBA00010638"/>
    </source>
</evidence>
<comment type="cofactor">
    <cofactor evidence="5">
        <name>Mg(2+)</name>
        <dbReference type="ChEBI" id="CHEBI:18420"/>
    </cofactor>
</comment>
<comment type="catalytic activity">
    <reaction evidence="5">
        <text>(6S)-5-formyl-5,6,7,8-tetrahydrofolate + ATP = (6R)-5,10-methenyltetrahydrofolate + ADP + phosphate</text>
        <dbReference type="Rhea" id="RHEA:10488"/>
        <dbReference type="ChEBI" id="CHEBI:30616"/>
        <dbReference type="ChEBI" id="CHEBI:43474"/>
        <dbReference type="ChEBI" id="CHEBI:57455"/>
        <dbReference type="ChEBI" id="CHEBI:57457"/>
        <dbReference type="ChEBI" id="CHEBI:456216"/>
        <dbReference type="EC" id="6.3.3.2"/>
    </reaction>
</comment>
<feature type="binding site" evidence="4">
    <location>
        <begin position="134"/>
        <end position="142"/>
    </location>
    <ligand>
        <name>ATP</name>
        <dbReference type="ChEBI" id="CHEBI:30616"/>
    </ligand>
</feature>
<evidence type="ECO:0000256" key="5">
    <source>
        <dbReference type="RuleBase" id="RU361279"/>
    </source>
</evidence>
<keyword evidence="7" id="KW-0436">Ligase</keyword>
<feature type="binding site" evidence="4">
    <location>
        <begin position="8"/>
        <end position="12"/>
    </location>
    <ligand>
        <name>ATP</name>
        <dbReference type="ChEBI" id="CHEBI:30616"/>
    </ligand>
</feature>
<dbReference type="InterPro" id="IPR037171">
    <property type="entry name" value="NagB/RpiA_transferase-like"/>
</dbReference>
<dbReference type="Pfam" id="PF01812">
    <property type="entry name" value="5-FTHF_cyc-lig"/>
    <property type="match status" value="1"/>
</dbReference>
<keyword evidence="3 4" id="KW-0067">ATP-binding</keyword>
<evidence type="ECO:0000313" key="8">
    <source>
        <dbReference type="Proteomes" id="UP000530571"/>
    </source>
</evidence>
<evidence type="ECO:0000256" key="2">
    <source>
        <dbReference type="ARBA" id="ARBA00022741"/>
    </source>
</evidence>
<reference evidence="7 8" key="1">
    <citation type="submission" date="2020-08" db="EMBL/GenBank/DDBJ databases">
        <title>Genomic Encyclopedia of Type Strains, Phase IV (KMG-IV): sequencing the most valuable type-strain genomes for metagenomic binning, comparative biology and taxonomic classification.</title>
        <authorList>
            <person name="Goeker M."/>
        </authorList>
    </citation>
    <scope>NUCLEOTIDE SEQUENCE [LARGE SCALE GENOMIC DNA]</scope>
    <source>
        <strain evidence="7 8">DSM 28101</strain>
    </source>
</reference>
<keyword evidence="8" id="KW-1185">Reference proteome</keyword>
<dbReference type="GO" id="GO:0030272">
    <property type="term" value="F:5-formyltetrahydrofolate cyclo-ligase activity"/>
    <property type="evidence" value="ECO:0007669"/>
    <property type="project" value="UniProtKB-EC"/>
</dbReference>
<evidence type="ECO:0000313" key="7">
    <source>
        <dbReference type="EMBL" id="MBB4121528.1"/>
    </source>
</evidence>
<dbReference type="InterPro" id="IPR002698">
    <property type="entry name" value="FTHF_cligase"/>
</dbReference>
<dbReference type="GO" id="GO:0005524">
    <property type="term" value="F:ATP binding"/>
    <property type="evidence" value="ECO:0007669"/>
    <property type="project" value="UniProtKB-KW"/>
</dbReference>
<dbReference type="PIRSF" id="PIRSF006806">
    <property type="entry name" value="FTHF_cligase"/>
    <property type="match status" value="1"/>
</dbReference>
<evidence type="ECO:0000256" key="4">
    <source>
        <dbReference type="PIRSR" id="PIRSR006806-1"/>
    </source>
</evidence>
<dbReference type="EC" id="6.3.3.2" evidence="5"/>
<dbReference type="InterPro" id="IPR024185">
    <property type="entry name" value="FTHF_cligase-like_sf"/>
</dbReference>
<protein>
    <recommendedName>
        <fullName evidence="5">5-formyltetrahydrofolate cyclo-ligase</fullName>
        <ecNumber evidence="5">6.3.3.2</ecNumber>
    </recommendedName>
</protein>
<evidence type="ECO:0000256" key="6">
    <source>
        <dbReference type="SAM" id="MobiDB-lite"/>
    </source>
</evidence>
<gene>
    <name evidence="7" type="ORF">GGR30_001442</name>
</gene>
<comment type="similarity">
    <text evidence="1 5">Belongs to the 5-formyltetrahydrofolate cyclo-ligase family.</text>
</comment>
<dbReference type="PANTHER" id="PTHR23407:SF1">
    <property type="entry name" value="5-FORMYLTETRAHYDROFOLATE CYCLO-LIGASE"/>
    <property type="match status" value="1"/>
</dbReference>
<keyword evidence="5" id="KW-0479">Metal-binding</keyword>
<organism evidence="7 8">
    <name type="scientific">Martelella radicis</name>
    <dbReference type="NCBI Taxonomy" id="1397476"/>
    <lineage>
        <taxon>Bacteria</taxon>
        <taxon>Pseudomonadati</taxon>
        <taxon>Pseudomonadota</taxon>
        <taxon>Alphaproteobacteria</taxon>
        <taxon>Hyphomicrobiales</taxon>
        <taxon>Aurantimonadaceae</taxon>
        <taxon>Martelella</taxon>
    </lineage>
</organism>
<dbReference type="GO" id="GO:0046872">
    <property type="term" value="F:metal ion binding"/>
    <property type="evidence" value="ECO:0007669"/>
    <property type="project" value="UniProtKB-KW"/>
</dbReference>
<dbReference type="SUPFAM" id="SSF100950">
    <property type="entry name" value="NagB/RpiA/CoA transferase-like"/>
    <property type="match status" value="1"/>
</dbReference>
<dbReference type="GO" id="GO:0035999">
    <property type="term" value="P:tetrahydrofolate interconversion"/>
    <property type="evidence" value="ECO:0007669"/>
    <property type="project" value="TreeGrafter"/>
</dbReference>
<name>A0A7W6KI29_9HYPH</name>
<proteinExistence type="inferred from homology"/>
<feature type="binding site" evidence="4">
    <location>
        <position position="60"/>
    </location>
    <ligand>
        <name>substrate</name>
    </ligand>
</feature>
<dbReference type="Proteomes" id="UP000530571">
    <property type="component" value="Unassembled WGS sequence"/>
</dbReference>
<accession>A0A7W6KI29</accession>
<dbReference type="GO" id="GO:0009396">
    <property type="term" value="P:folic acid-containing compound biosynthetic process"/>
    <property type="evidence" value="ECO:0007669"/>
    <property type="project" value="TreeGrafter"/>
</dbReference>
<dbReference type="PANTHER" id="PTHR23407">
    <property type="entry name" value="ATPASE INHIBITOR/5-FORMYLTETRAHYDROFOLATE CYCLO-LIGASE"/>
    <property type="match status" value="1"/>
</dbReference>